<dbReference type="GO" id="GO:0030496">
    <property type="term" value="C:midbody"/>
    <property type="evidence" value="ECO:0007669"/>
    <property type="project" value="TreeGrafter"/>
</dbReference>
<gene>
    <name evidence="2" type="ORF">GDO78_016356</name>
</gene>
<protein>
    <recommendedName>
        <fullName evidence="1">EF-hand domain-containing protein</fullName>
    </recommendedName>
</protein>
<dbReference type="Pfam" id="PF13499">
    <property type="entry name" value="EF-hand_7"/>
    <property type="match status" value="1"/>
</dbReference>
<comment type="caution">
    <text evidence="2">The sequence shown here is derived from an EMBL/GenBank/DDBJ whole genome shotgun (WGS) entry which is preliminary data.</text>
</comment>
<dbReference type="InterPro" id="IPR011992">
    <property type="entry name" value="EF-hand-dom_pair"/>
</dbReference>
<dbReference type="SUPFAM" id="SSF47473">
    <property type="entry name" value="EF-hand"/>
    <property type="match status" value="1"/>
</dbReference>
<accession>A0A8J6C8J5</accession>
<name>A0A8J6C8J5_ELECQ</name>
<evidence type="ECO:0000313" key="2">
    <source>
        <dbReference type="EMBL" id="KAG9466612.1"/>
    </source>
</evidence>
<dbReference type="Gene3D" id="1.10.238.10">
    <property type="entry name" value="EF-hand"/>
    <property type="match status" value="1"/>
</dbReference>
<dbReference type="PANTHER" id="PTHR15726">
    <property type="entry name" value="RAB11-FAMILY INTERACTING PROTEIN"/>
    <property type="match status" value="1"/>
</dbReference>
<dbReference type="Proteomes" id="UP000770717">
    <property type="component" value="Unassembled WGS sequence"/>
</dbReference>
<dbReference type="GO" id="GO:0032154">
    <property type="term" value="C:cleavage furrow"/>
    <property type="evidence" value="ECO:0007669"/>
    <property type="project" value="TreeGrafter"/>
</dbReference>
<reference evidence="2" key="1">
    <citation type="thesis" date="2020" institute="ProQuest LLC" country="789 East Eisenhower Parkway, Ann Arbor, MI, USA">
        <title>Comparative Genomics and Chromosome Evolution.</title>
        <authorList>
            <person name="Mudd A.B."/>
        </authorList>
    </citation>
    <scope>NUCLEOTIDE SEQUENCE</scope>
    <source>
        <strain evidence="2">HN-11 Male</strain>
        <tissue evidence="2">Kidney and liver</tissue>
    </source>
</reference>
<keyword evidence="3" id="KW-1185">Reference proteome</keyword>
<feature type="domain" description="EF-hand" evidence="1">
    <location>
        <begin position="14"/>
        <end position="49"/>
    </location>
</feature>
<dbReference type="GO" id="GO:0032465">
    <property type="term" value="P:regulation of cytokinesis"/>
    <property type="evidence" value="ECO:0007669"/>
    <property type="project" value="TreeGrafter"/>
</dbReference>
<proteinExistence type="predicted"/>
<sequence>MDSVGLETQGHVQHLLHKLREVFDVCDEDADGFIRVEDFMDLGQQFAQGDEVVKLVKYLDPHDLGRINFKDFCQGVLAIKGKQLINAV</sequence>
<dbReference type="AlphaFoldDB" id="A0A8J6C8J5"/>
<dbReference type="GO" id="GO:0030139">
    <property type="term" value="C:endocytic vesicle"/>
    <property type="evidence" value="ECO:0007669"/>
    <property type="project" value="TreeGrafter"/>
</dbReference>
<dbReference type="InterPro" id="IPR051977">
    <property type="entry name" value="Rab11-interacting_regulator"/>
</dbReference>
<dbReference type="GO" id="GO:0032456">
    <property type="term" value="P:endocytic recycling"/>
    <property type="evidence" value="ECO:0007669"/>
    <property type="project" value="TreeGrafter"/>
</dbReference>
<dbReference type="GO" id="GO:0055038">
    <property type="term" value="C:recycling endosome membrane"/>
    <property type="evidence" value="ECO:0007669"/>
    <property type="project" value="TreeGrafter"/>
</dbReference>
<dbReference type="InterPro" id="IPR002048">
    <property type="entry name" value="EF_hand_dom"/>
</dbReference>
<dbReference type="GO" id="GO:0005509">
    <property type="term" value="F:calcium ion binding"/>
    <property type="evidence" value="ECO:0007669"/>
    <property type="project" value="InterPro"/>
</dbReference>
<dbReference type="PROSITE" id="PS50222">
    <property type="entry name" value="EF_HAND_2"/>
    <property type="match status" value="1"/>
</dbReference>
<dbReference type="EMBL" id="WNTK01001948">
    <property type="protein sequence ID" value="KAG9466612.1"/>
    <property type="molecule type" value="Genomic_DNA"/>
</dbReference>
<dbReference type="PANTHER" id="PTHR15726:SF5">
    <property type="entry name" value="RAB11 FAMILY-INTERACTING PROTEIN 4"/>
    <property type="match status" value="1"/>
</dbReference>
<organism evidence="2 3">
    <name type="scientific">Eleutherodactylus coqui</name>
    <name type="common">Puerto Rican coqui</name>
    <dbReference type="NCBI Taxonomy" id="57060"/>
    <lineage>
        <taxon>Eukaryota</taxon>
        <taxon>Metazoa</taxon>
        <taxon>Chordata</taxon>
        <taxon>Craniata</taxon>
        <taxon>Vertebrata</taxon>
        <taxon>Euteleostomi</taxon>
        <taxon>Amphibia</taxon>
        <taxon>Batrachia</taxon>
        <taxon>Anura</taxon>
        <taxon>Neobatrachia</taxon>
        <taxon>Hyloidea</taxon>
        <taxon>Eleutherodactylidae</taxon>
        <taxon>Eleutherodactylinae</taxon>
        <taxon>Eleutherodactylus</taxon>
        <taxon>Eleutherodactylus</taxon>
    </lineage>
</organism>
<evidence type="ECO:0000259" key="1">
    <source>
        <dbReference type="PROSITE" id="PS50222"/>
    </source>
</evidence>
<evidence type="ECO:0000313" key="3">
    <source>
        <dbReference type="Proteomes" id="UP000770717"/>
    </source>
</evidence>
<dbReference type="OrthoDB" id="9904883at2759"/>